<comment type="caution">
    <text evidence="2">The sequence shown here is derived from an EMBL/GenBank/DDBJ whole genome shotgun (WGS) entry which is preliminary data.</text>
</comment>
<dbReference type="Gene3D" id="3.40.50.2300">
    <property type="match status" value="2"/>
</dbReference>
<keyword evidence="1" id="KW-0732">Signal</keyword>
<sequence length="395" mass="45073">MHYWKKYACLFTCYCCFLFSAIAQDTAIRQPLKIAVFAPVYLDSAFKGNDYKLSNTNSLPRYMLPGLDFYNGVLLAIDSLQAEHAQLEVLFYDSKSLTQPLPQVLLKPELNGVSLLIASFNTRNEIKLLADFALNKNIPLISATYPNDGGITANPFFVLVNPTLPTHCAGLYHYLQRIYPTNSMVMFRRKGLFEDMIQSEFNTASQQTAGVPLRIKTVELPDTFNVKQVTGYLDSTKQNIVICGTLNEAFGVNLVRALDESKNFPSVAIGMPTWDALKELDRMNTEIVYSTPFTYNYLRKDKTGQQLVTKYRARFQARPSDMAFKGFEALYHFGKLLLRHNNGLINHLSDKDFHLFNDFDFQPIRLSKEHLLPDYLENKKLYFIRKAGGQLKSLN</sequence>
<reference evidence="2 3" key="1">
    <citation type="submission" date="2016-10" db="EMBL/GenBank/DDBJ databases">
        <authorList>
            <person name="Varghese N."/>
            <person name="Submissions S."/>
        </authorList>
    </citation>
    <scope>NUCLEOTIDE SEQUENCE [LARGE SCALE GENOMIC DNA]</scope>
    <source>
        <strain evidence="2 3">DSM 25353</strain>
    </source>
</reference>
<evidence type="ECO:0000313" key="2">
    <source>
        <dbReference type="EMBL" id="SDX61311.1"/>
    </source>
</evidence>
<keyword evidence="3" id="KW-1185">Reference proteome</keyword>
<dbReference type="EMBL" id="FNNO01000021">
    <property type="protein sequence ID" value="SDX61311.1"/>
    <property type="molecule type" value="Genomic_DNA"/>
</dbReference>
<accession>A0A8X8IIJ7</accession>
<feature type="chain" id="PRO_5036467242" description="ABC-type branched-chain amino acid transport system, substrate-binding protein" evidence="1">
    <location>
        <begin position="24"/>
        <end position="395"/>
    </location>
</feature>
<organism evidence="2 3">
    <name type="scientific">Hydrobacter penzbergensis</name>
    <dbReference type="NCBI Taxonomy" id="1235997"/>
    <lineage>
        <taxon>Bacteria</taxon>
        <taxon>Pseudomonadati</taxon>
        <taxon>Bacteroidota</taxon>
        <taxon>Chitinophagia</taxon>
        <taxon>Chitinophagales</taxon>
        <taxon>Chitinophagaceae</taxon>
        <taxon>Hydrobacter</taxon>
    </lineage>
</organism>
<evidence type="ECO:0000256" key="1">
    <source>
        <dbReference type="SAM" id="SignalP"/>
    </source>
</evidence>
<protein>
    <recommendedName>
        <fullName evidence="4">ABC-type branched-chain amino acid transport system, substrate-binding protein</fullName>
    </recommendedName>
</protein>
<feature type="signal peptide" evidence="1">
    <location>
        <begin position="1"/>
        <end position="23"/>
    </location>
</feature>
<evidence type="ECO:0008006" key="4">
    <source>
        <dbReference type="Google" id="ProtNLM"/>
    </source>
</evidence>
<dbReference type="InterPro" id="IPR028082">
    <property type="entry name" value="Peripla_BP_I"/>
</dbReference>
<proteinExistence type="predicted"/>
<dbReference type="SUPFAM" id="SSF53822">
    <property type="entry name" value="Periplasmic binding protein-like I"/>
    <property type="match status" value="1"/>
</dbReference>
<dbReference type="RefSeq" id="WP_092726907.1">
    <property type="nucleotide sequence ID" value="NZ_FNNO01000021.1"/>
</dbReference>
<name>A0A8X8IIJ7_9BACT</name>
<evidence type="ECO:0000313" key="3">
    <source>
        <dbReference type="Proteomes" id="UP000198711"/>
    </source>
</evidence>
<dbReference type="Proteomes" id="UP000198711">
    <property type="component" value="Unassembled WGS sequence"/>
</dbReference>
<gene>
    <name evidence="2" type="ORF">SAMN05444410_12147</name>
</gene>
<dbReference type="AlphaFoldDB" id="A0A8X8IIJ7"/>